<accession>A0AAP8NLE2</accession>
<dbReference type="RefSeq" id="WP_102735616.1">
    <property type="nucleotide sequence ID" value="NZ_CP024736.1"/>
</dbReference>
<organism evidence="2 3">
    <name type="scientific">Akkermansia muciniphila</name>
    <dbReference type="NCBI Taxonomy" id="239935"/>
    <lineage>
        <taxon>Bacteria</taxon>
        <taxon>Pseudomonadati</taxon>
        <taxon>Verrucomicrobiota</taxon>
        <taxon>Verrucomicrobiia</taxon>
        <taxon>Verrucomicrobiales</taxon>
        <taxon>Akkermansiaceae</taxon>
        <taxon>Akkermansia</taxon>
    </lineage>
</organism>
<gene>
    <name evidence="2" type="ORF">CXU09_06710</name>
</gene>
<dbReference type="Proteomes" id="UP000235914">
    <property type="component" value="Unassembled WGS sequence"/>
</dbReference>
<evidence type="ECO:0000259" key="1">
    <source>
        <dbReference type="Pfam" id="PF15523"/>
    </source>
</evidence>
<evidence type="ECO:0000313" key="2">
    <source>
        <dbReference type="EMBL" id="PNC56303.1"/>
    </source>
</evidence>
<comment type="caution">
    <text evidence="2">The sequence shown here is derived from an EMBL/GenBank/DDBJ whole genome shotgun (WGS) entry which is preliminary data.</text>
</comment>
<evidence type="ECO:0000313" key="3">
    <source>
        <dbReference type="Proteomes" id="UP000235914"/>
    </source>
</evidence>
<sequence>MMERLQENLYGYVGNFPSAFIDVQGKFGFALPALLNPVGLTVAAVAVTTVAITEVIAPGTTEKVIKKISENVIPKVEPIAVPYPDIPKPGDCSEAEQKYLQDKVNRAKKEVGKSGKCTGDDCCYILKMKKKSWLMLASARSHINNKCFKGGNKTHQEQAKDAWNNLSKCEKFIEEKCNY</sequence>
<protein>
    <recommendedName>
        <fullName evidence="1">Novel toxin 16 domain-containing protein</fullName>
    </recommendedName>
</protein>
<dbReference type="EMBL" id="PJKN01000003">
    <property type="protein sequence ID" value="PNC56303.1"/>
    <property type="molecule type" value="Genomic_DNA"/>
</dbReference>
<proteinExistence type="predicted"/>
<dbReference type="InterPro" id="IPR029118">
    <property type="entry name" value="Ntox16"/>
</dbReference>
<reference evidence="2 3" key="1">
    <citation type="journal article" date="2017" name="BMC Genomics">
        <title>Genome sequencing of 39 Akkermansia muciniphila isolates reveals its population structure, genomic and functional diverisity, and global distribution in mammalian gut microbiotas.</title>
        <authorList>
            <person name="Guo X."/>
            <person name="Li S."/>
            <person name="Zhang J."/>
            <person name="Wu F."/>
            <person name="Li X."/>
            <person name="Wu D."/>
            <person name="Zhang M."/>
            <person name="Ou Z."/>
            <person name="Jie Z."/>
            <person name="Yan Q."/>
            <person name="Li P."/>
            <person name="Yi J."/>
            <person name="Peng Y."/>
        </authorList>
    </citation>
    <scope>NUCLEOTIDE SEQUENCE [LARGE SCALE GENOMIC DNA]</scope>
    <source>
        <strain evidence="2 3">GP43</strain>
    </source>
</reference>
<feature type="domain" description="Novel toxin 16" evidence="1">
    <location>
        <begin position="89"/>
        <end position="171"/>
    </location>
</feature>
<name>A0AAP8NLE2_9BACT</name>
<dbReference type="AlphaFoldDB" id="A0AAP8NLE2"/>
<dbReference type="Pfam" id="PF15523">
    <property type="entry name" value="Ntox16"/>
    <property type="match status" value="1"/>
</dbReference>